<dbReference type="EMBL" id="JACZZA010000005">
    <property type="protein sequence ID" value="MBE1160804.1"/>
    <property type="molecule type" value="Genomic_DNA"/>
</dbReference>
<feature type="transmembrane region" description="Helical" evidence="1">
    <location>
        <begin position="6"/>
        <end position="24"/>
    </location>
</feature>
<accession>A0ABR9G9U4</accession>
<keyword evidence="1" id="KW-1133">Transmembrane helix</keyword>
<evidence type="ECO:0000313" key="2">
    <source>
        <dbReference type="EMBL" id="MBE1160804.1"/>
    </source>
</evidence>
<sequence length="152" mass="17405">MHTYPPAVVAILMLAVATIMWRASKYSARGILQRQFKATFDPGGPYIECGVRFVLDDMPAPCAVRTTREGWYMVTPDAMRKWPNWSNNVAFLKQAVFIPWASLDYYRAKSPMSNWVRFDVKGTKATFFVKWDDALSLLQSGGMPLPPEHRQR</sequence>
<keyword evidence="1" id="KW-0472">Membrane</keyword>
<evidence type="ECO:0000256" key="1">
    <source>
        <dbReference type="SAM" id="Phobius"/>
    </source>
</evidence>
<dbReference type="RefSeq" id="WP_192555654.1">
    <property type="nucleotide sequence ID" value="NZ_JACZZA010000005.1"/>
</dbReference>
<comment type="caution">
    <text evidence="2">The sequence shown here is derived from an EMBL/GenBank/DDBJ whole genome shotgun (WGS) entry which is preliminary data.</text>
</comment>
<keyword evidence="1" id="KW-0812">Transmembrane</keyword>
<keyword evidence="3" id="KW-1185">Reference proteome</keyword>
<reference evidence="2 3" key="1">
    <citation type="submission" date="2020-09" db="EMBL/GenBank/DDBJ databases">
        <title>Dyella sp. 7MK23 isolated from forest soil.</title>
        <authorList>
            <person name="Fu J."/>
        </authorList>
    </citation>
    <scope>NUCLEOTIDE SEQUENCE [LARGE SCALE GENOMIC DNA]</scope>
    <source>
        <strain evidence="2 3">7MK23</strain>
    </source>
</reference>
<name>A0ABR9G9U4_9GAMM</name>
<protein>
    <submittedName>
        <fullName evidence="2">Uncharacterized protein</fullName>
    </submittedName>
</protein>
<proteinExistence type="predicted"/>
<gene>
    <name evidence="2" type="ORF">IGX34_10420</name>
</gene>
<evidence type="ECO:0000313" key="3">
    <source>
        <dbReference type="Proteomes" id="UP000651010"/>
    </source>
</evidence>
<dbReference type="Proteomes" id="UP000651010">
    <property type="component" value="Unassembled WGS sequence"/>
</dbReference>
<organism evidence="2 3">
    <name type="scientific">Dyella acidiphila</name>
    <dbReference type="NCBI Taxonomy" id="2775866"/>
    <lineage>
        <taxon>Bacteria</taxon>
        <taxon>Pseudomonadati</taxon>
        <taxon>Pseudomonadota</taxon>
        <taxon>Gammaproteobacteria</taxon>
        <taxon>Lysobacterales</taxon>
        <taxon>Rhodanobacteraceae</taxon>
        <taxon>Dyella</taxon>
    </lineage>
</organism>